<evidence type="ECO:0000313" key="1">
    <source>
        <dbReference type="EMBL" id="HIV08755.1"/>
    </source>
</evidence>
<reference evidence="1" key="1">
    <citation type="submission" date="2020-10" db="EMBL/GenBank/DDBJ databases">
        <authorList>
            <person name="Gilroy R."/>
        </authorList>
    </citation>
    <scope>NUCLEOTIDE SEQUENCE</scope>
    <source>
        <strain evidence="1">35461</strain>
    </source>
</reference>
<dbReference type="Proteomes" id="UP000886845">
    <property type="component" value="Unassembled WGS sequence"/>
</dbReference>
<comment type="caution">
    <text evidence="1">The sequence shown here is derived from an EMBL/GenBank/DDBJ whole genome shotgun (WGS) entry which is preliminary data.</text>
</comment>
<organism evidence="1 2">
    <name type="scientific">Candidatus Spyradenecus faecavium</name>
    <dbReference type="NCBI Taxonomy" id="2840947"/>
    <lineage>
        <taxon>Bacteria</taxon>
        <taxon>Pseudomonadati</taxon>
        <taxon>Lentisphaerota</taxon>
        <taxon>Lentisphaeria</taxon>
        <taxon>Lentisphaerales</taxon>
        <taxon>Lentisphaeraceae</taxon>
        <taxon>Lentisphaeraceae incertae sedis</taxon>
        <taxon>Candidatus Spyradenecus</taxon>
    </lineage>
</organism>
<proteinExistence type="predicted"/>
<sequence length="144" mass="15763">MAEVVRATLSRLPKWSARFVAYRGLISGGRIKPGAFKPLPNPRAGGRLECSVTLHEDVIDQEVIQQGRRFAGGLNPPRTFLGWVDLPTNEIPKVINNGVYVERSPSRGNPAHANILGIPDPNSEEWRLVALQLVKLATPLITAP</sequence>
<accession>A0A9D1T1U5</accession>
<protein>
    <submittedName>
        <fullName evidence="1">Uncharacterized protein</fullName>
    </submittedName>
</protein>
<gene>
    <name evidence="1" type="ORF">IAC79_01400</name>
</gene>
<dbReference type="AlphaFoldDB" id="A0A9D1T1U5"/>
<dbReference type="EMBL" id="DVOR01000045">
    <property type="protein sequence ID" value="HIV08755.1"/>
    <property type="molecule type" value="Genomic_DNA"/>
</dbReference>
<name>A0A9D1T1U5_9BACT</name>
<reference evidence="1" key="2">
    <citation type="journal article" date="2021" name="PeerJ">
        <title>Extensive microbial diversity within the chicken gut microbiome revealed by metagenomics and culture.</title>
        <authorList>
            <person name="Gilroy R."/>
            <person name="Ravi A."/>
            <person name="Getino M."/>
            <person name="Pursley I."/>
            <person name="Horton D.L."/>
            <person name="Alikhan N.F."/>
            <person name="Baker D."/>
            <person name="Gharbi K."/>
            <person name="Hall N."/>
            <person name="Watson M."/>
            <person name="Adriaenssens E.M."/>
            <person name="Foster-Nyarko E."/>
            <person name="Jarju S."/>
            <person name="Secka A."/>
            <person name="Antonio M."/>
            <person name="Oren A."/>
            <person name="Chaudhuri R.R."/>
            <person name="La Ragione R."/>
            <person name="Hildebrand F."/>
            <person name="Pallen M.J."/>
        </authorList>
    </citation>
    <scope>NUCLEOTIDE SEQUENCE</scope>
    <source>
        <strain evidence="1">35461</strain>
    </source>
</reference>
<evidence type="ECO:0000313" key="2">
    <source>
        <dbReference type="Proteomes" id="UP000886845"/>
    </source>
</evidence>